<comment type="caution">
    <text evidence="4">The sequence shown here is derived from an EMBL/GenBank/DDBJ whole genome shotgun (WGS) entry which is preliminary data.</text>
</comment>
<evidence type="ECO:0000313" key="5">
    <source>
        <dbReference type="Proteomes" id="UP000828390"/>
    </source>
</evidence>
<feature type="region of interest" description="Disordered" evidence="3">
    <location>
        <begin position="448"/>
        <end position="495"/>
    </location>
</feature>
<accession>A0A9D4N671</accession>
<keyword evidence="2" id="KW-0539">Nucleus</keyword>
<dbReference type="GO" id="GO:0031491">
    <property type="term" value="F:nucleosome binding"/>
    <property type="evidence" value="ECO:0007669"/>
    <property type="project" value="TreeGrafter"/>
</dbReference>
<protein>
    <submittedName>
        <fullName evidence="4">Uncharacterized protein</fullName>
    </submittedName>
</protein>
<sequence>WNHVGQVLIDLYDKATKSEKYISVALRVDVPKDIAVESTSNVADVGNHVEKDSMEIDRFDHGTEECKMEMEDIADKTANENIVSKVSTQTDQVKSVADEVNGSEDNRNALKTEKSLSEEDHTQNYCKKEPLAADMGSEKKNTYEEMSSINKANSVVEPRIECSACPKQRTENSSQSNQSGPFEKPGDSMETDEVSQESNSEVLEALRNTHSLLDSLSPVKQTVNRQVYQKTENDTSCPKVQDSMPSIPKSRSYGFNVDDLRDSKADGHRSPSQFSSNRSPCMTCPLENDITPTDHRSLSVPLAIQDDQISPIIIDSPFTNSQKTSSSASGSSASSVSTSSTSTSGCTASLGSNSTTSSASLKTDPYLPGHSETSPIVLDTTESGTLLSQEMDDSCISETADLKEVSGNQSVAGVSVCRTVSSHACSVISSIAFATPHTVSLSDSVGLTSTSISSQPESNTTTSAGADFSDVLIPSHPNTGSSEQPNTGTSSNTLTTSSDSVFSLTQLFSTASTNTLTAEAGKSTTASPARSDHGYSRSYADMQRSQRGQGQMSEKSVVLASQSGSTLIEVPIDVDDRNAKRGQKRKRMSLATEEIMMYGKRRSARVRNTGRKKEEETVNFFDLLHAFLPASIRSAADDESVTMETDQVESALEENKLADSASKATNTNTVEAGEEWREAELVKAYLEGSQINSGLIGLMNEYLHQLAKHYRVKWPVGLCAMYLEVYSRVRKHTYIPRVYDNSDPPELFQEVAQVCMLRLELQLDQLLAQMSTGSLITSPKGLSLQTLSLEDMPPFFNDDHWFVSALCDFDDTLEPIFPQHCVRVYWFKARYYFLSGRMEEAVNCYEKTKEQLIHWKEEKQLLKVTLPNCLIDSCVDIETVSSQLEQLNKSQSVEETHRLYQVGDYPKVVDILLPTFSADRQKMLKLLSDPEERQSQILMLLESLWKIGNFEKCLLWSEESFSECYAQYQQSVQTEQRSVWMKTIIVIFEYMLR</sequence>
<dbReference type="PANTHER" id="PTHR15502">
    <property type="entry name" value="CALCINEURIN-BINDING PROTEIN CABIN 1-RELATED"/>
    <property type="match status" value="1"/>
</dbReference>
<feature type="compositionally biased region" description="Basic and acidic residues" evidence="3">
    <location>
        <begin position="104"/>
        <end position="143"/>
    </location>
</feature>
<feature type="region of interest" description="Disordered" evidence="3">
    <location>
        <begin position="96"/>
        <end position="145"/>
    </location>
</feature>
<feature type="compositionally biased region" description="Polar residues" evidence="3">
    <location>
        <begin position="476"/>
        <end position="486"/>
    </location>
</feature>
<feature type="region of interest" description="Disordered" evidence="3">
    <location>
        <begin position="165"/>
        <end position="200"/>
    </location>
</feature>
<evidence type="ECO:0000256" key="2">
    <source>
        <dbReference type="ARBA" id="ARBA00023242"/>
    </source>
</evidence>
<feature type="region of interest" description="Disordered" evidence="3">
    <location>
        <begin position="227"/>
        <end position="283"/>
    </location>
</feature>
<feature type="compositionally biased region" description="Basic and acidic residues" evidence="3">
    <location>
        <begin position="258"/>
        <end position="269"/>
    </location>
</feature>
<evidence type="ECO:0000256" key="1">
    <source>
        <dbReference type="ARBA" id="ARBA00004123"/>
    </source>
</evidence>
<feature type="non-terminal residue" evidence="4">
    <location>
        <position position="1"/>
    </location>
</feature>
<dbReference type="Proteomes" id="UP000828390">
    <property type="component" value="Unassembled WGS sequence"/>
</dbReference>
<feature type="region of interest" description="Disordered" evidence="3">
    <location>
        <begin position="320"/>
        <end position="377"/>
    </location>
</feature>
<proteinExistence type="predicted"/>
<feature type="compositionally biased region" description="Polar residues" evidence="3">
    <location>
        <begin position="270"/>
        <end position="280"/>
    </location>
</feature>
<feature type="compositionally biased region" description="Low complexity" evidence="3">
    <location>
        <begin position="324"/>
        <end position="363"/>
    </location>
</feature>
<evidence type="ECO:0000256" key="3">
    <source>
        <dbReference type="SAM" id="MobiDB-lite"/>
    </source>
</evidence>
<feature type="region of interest" description="Disordered" evidence="3">
    <location>
        <begin position="652"/>
        <end position="671"/>
    </location>
</feature>
<dbReference type="AlphaFoldDB" id="A0A9D4N671"/>
<comment type="subcellular location">
    <subcellularLocation>
        <location evidence="1">Nucleus</location>
    </subcellularLocation>
</comment>
<dbReference type="GO" id="GO:0006325">
    <property type="term" value="P:chromatin organization"/>
    <property type="evidence" value="ECO:0007669"/>
    <property type="project" value="InterPro"/>
</dbReference>
<gene>
    <name evidence="4" type="ORF">DPMN_012015</name>
</gene>
<dbReference type="GO" id="GO:0005634">
    <property type="term" value="C:nucleus"/>
    <property type="evidence" value="ECO:0007669"/>
    <property type="project" value="UniProtKB-SubCell"/>
</dbReference>
<reference evidence="4" key="2">
    <citation type="submission" date="2020-11" db="EMBL/GenBank/DDBJ databases">
        <authorList>
            <person name="McCartney M.A."/>
            <person name="Auch B."/>
            <person name="Kono T."/>
            <person name="Mallez S."/>
            <person name="Becker A."/>
            <person name="Gohl D.M."/>
            <person name="Silverstein K.A.T."/>
            <person name="Koren S."/>
            <person name="Bechman K.B."/>
            <person name="Herman A."/>
            <person name="Abrahante J.E."/>
            <person name="Garbe J."/>
        </authorList>
    </citation>
    <scope>NUCLEOTIDE SEQUENCE</scope>
    <source>
        <strain evidence="4">Duluth1</strain>
        <tissue evidence="4">Whole animal</tissue>
    </source>
</reference>
<dbReference type="InterPro" id="IPR033053">
    <property type="entry name" value="Hir3/CABIN1"/>
</dbReference>
<dbReference type="PANTHER" id="PTHR15502:SF7">
    <property type="entry name" value="CALCINEURIN-BINDING PROTEIN CABIN-1"/>
    <property type="match status" value="1"/>
</dbReference>
<feature type="compositionally biased region" description="Polar residues" evidence="3">
    <location>
        <begin position="227"/>
        <end position="238"/>
    </location>
</feature>
<name>A0A9D4N671_DREPO</name>
<reference evidence="4" key="1">
    <citation type="journal article" date="2019" name="bioRxiv">
        <title>The Genome of the Zebra Mussel, Dreissena polymorpha: A Resource for Invasive Species Research.</title>
        <authorList>
            <person name="McCartney M.A."/>
            <person name="Auch B."/>
            <person name="Kono T."/>
            <person name="Mallez S."/>
            <person name="Zhang Y."/>
            <person name="Obille A."/>
            <person name="Becker A."/>
            <person name="Abrahante J.E."/>
            <person name="Garbe J."/>
            <person name="Badalamenti J.P."/>
            <person name="Herman A."/>
            <person name="Mangelson H."/>
            <person name="Liachko I."/>
            <person name="Sullivan S."/>
            <person name="Sone E.D."/>
            <person name="Koren S."/>
            <person name="Silverstein K.A.T."/>
            <person name="Beckman K.B."/>
            <person name="Gohl D.M."/>
        </authorList>
    </citation>
    <scope>NUCLEOTIDE SEQUENCE</scope>
    <source>
        <strain evidence="4">Duluth1</strain>
        <tissue evidence="4">Whole animal</tissue>
    </source>
</reference>
<dbReference type="EMBL" id="JAIWYP010000001">
    <property type="protein sequence ID" value="KAH3887994.1"/>
    <property type="molecule type" value="Genomic_DNA"/>
</dbReference>
<organism evidence="4 5">
    <name type="scientific">Dreissena polymorpha</name>
    <name type="common">Zebra mussel</name>
    <name type="synonym">Mytilus polymorpha</name>
    <dbReference type="NCBI Taxonomy" id="45954"/>
    <lineage>
        <taxon>Eukaryota</taxon>
        <taxon>Metazoa</taxon>
        <taxon>Spiralia</taxon>
        <taxon>Lophotrochozoa</taxon>
        <taxon>Mollusca</taxon>
        <taxon>Bivalvia</taxon>
        <taxon>Autobranchia</taxon>
        <taxon>Heteroconchia</taxon>
        <taxon>Euheterodonta</taxon>
        <taxon>Imparidentia</taxon>
        <taxon>Neoheterodontei</taxon>
        <taxon>Myida</taxon>
        <taxon>Dreissenoidea</taxon>
        <taxon>Dreissenidae</taxon>
        <taxon>Dreissena</taxon>
    </lineage>
</organism>
<evidence type="ECO:0000313" key="4">
    <source>
        <dbReference type="EMBL" id="KAH3887994.1"/>
    </source>
</evidence>
<feature type="compositionally biased region" description="Polar residues" evidence="3">
    <location>
        <begin position="448"/>
        <end position="464"/>
    </location>
</feature>
<keyword evidence="5" id="KW-1185">Reference proteome</keyword>
<feature type="compositionally biased region" description="Polar residues" evidence="3">
    <location>
        <begin position="171"/>
        <end position="180"/>
    </location>
</feature>